<sequence length="89" mass="9715">MKFIAATALFAFAVAAIVAPPCFMPAVTKVAKELKLPVDASILCRNDEFVHKFTIALKEDCPARDYPLAIETAKELCKDEGVDIYPKNG</sequence>
<organism evidence="2 3">
    <name type="scientific">Neolecta irregularis (strain DAH-3)</name>
    <dbReference type="NCBI Taxonomy" id="1198029"/>
    <lineage>
        <taxon>Eukaryota</taxon>
        <taxon>Fungi</taxon>
        <taxon>Dikarya</taxon>
        <taxon>Ascomycota</taxon>
        <taxon>Taphrinomycotina</taxon>
        <taxon>Neolectales</taxon>
        <taxon>Neolectaceae</taxon>
        <taxon>Neolecta</taxon>
    </lineage>
</organism>
<reference evidence="2 3" key="1">
    <citation type="submission" date="2016-04" db="EMBL/GenBank/DDBJ databases">
        <title>Evolutionary innovation and constraint leading to complex multicellularity in the Ascomycota.</title>
        <authorList>
            <person name="Cisse O."/>
            <person name="Nguyen A."/>
            <person name="Hewitt D.A."/>
            <person name="Jedd G."/>
            <person name="Stajich J.E."/>
        </authorList>
    </citation>
    <scope>NUCLEOTIDE SEQUENCE [LARGE SCALE GENOMIC DNA]</scope>
    <source>
        <strain evidence="2 3">DAH-3</strain>
    </source>
</reference>
<accession>A0A1U7LQS2</accession>
<dbReference type="Proteomes" id="UP000186594">
    <property type="component" value="Unassembled WGS sequence"/>
</dbReference>
<protein>
    <submittedName>
        <fullName evidence="2">Uncharacterized protein</fullName>
    </submittedName>
</protein>
<dbReference type="EMBL" id="LXFE01000583">
    <property type="protein sequence ID" value="OLL24902.1"/>
    <property type="molecule type" value="Genomic_DNA"/>
</dbReference>
<keyword evidence="3" id="KW-1185">Reference proteome</keyword>
<proteinExistence type="predicted"/>
<name>A0A1U7LQS2_NEOID</name>
<feature type="signal peptide" evidence="1">
    <location>
        <begin position="1"/>
        <end position="15"/>
    </location>
</feature>
<feature type="chain" id="PRO_5012211357" evidence="1">
    <location>
        <begin position="16"/>
        <end position="89"/>
    </location>
</feature>
<evidence type="ECO:0000256" key="1">
    <source>
        <dbReference type="SAM" id="SignalP"/>
    </source>
</evidence>
<evidence type="ECO:0000313" key="3">
    <source>
        <dbReference type="Proteomes" id="UP000186594"/>
    </source>
</evidence>
<dbReference type="AlphaFoldDB" id="A0A1U7LQS2"/>
<comment type="caution">
    <text evidence="2">The sequence shown here is derived from an EMBL/GenBank/DDBJ whole genome shotgun (WGS) entry which is preliminary data.</text>
</comment>
<keyword evidence="1" id="KW-0732">Signal</keyword>
<gene>
    <name evidence="2" type="ORF">NEOLI_005194</name>
</gene>
<evidence type="ECO:0000313" key="2">
    <source>
        <dbReference type="EMBL" id="OLL24902.1"/>
    </source>
</evidence>